<feature type="region of interest" description="Disordered" evidence="1">
    <location>
        <begin position="419"/>
        <end position="482"/>
    </location>
</feature>
<feature type="domain" description="PGG" evidence="3">
    <location>
        <begin position="102"/>
        <end position="195"/>
    </location>
</feature>
<feature type="domain" description="PGG" evidence="3">
    <location>
        <begin position="216"/>
        <end position="329"/>
    </location>
</feature>
<evidence type="ECO:0000259" key="3">
    <source>
        <dbReference type="Pfam" id="PF13962"/>
    </source>
</evidence>
<feature type="transmembrane region" description="Helical" evidence="2">
    <location>
        <begin position="224"/>
        <end position="241"/>
    </location>
</feature>
<dbReference type="EMBL" id="CM029043">
    <property type="protein sequence ID" value="KAG2611261.1"/>
    <property type="molecule type" value="Genomic_DNA"/>
</dbReference>
<evidence type="ECO:0000256" key="1">
    <source>
        <dbReference type="SAM" id="MobiDB-lite"/>
    </source>
</evidence>
<feature type="transmembrane region" description="Helical" evidence="2">
    <location>
        <begin position="307"/>
        <end position="325"/>
    </location>
</feature>
<dbReference type="InterPro" id="IPR026961">
    <property type="entry name" value="PGG_dom"/>
</dbReference>
<feature type="compositionally biased region" description="Polar residues" evidence="1">
    <location>
        <begin position="426"/>
        <end position="439"/>
    </location>
</feature>
<feature type="transmembrane region" description="Helical" evidence="2">
    <location>
        <begin position="274"/>
        <end position="295"/>
    </location>
</feature>
<dbReference type="PANTHER" id="PTHR24177:SF432">
    <property type="entry name" value="OS06G0286146 PROTEIN"/>
    <property type="match status" value="1"/>
</dbReference>
<feature type="compositionally biased region" description="Low complexity" evidence="1">
    <location>
        <begin position="457"/>
        <end position="474"/>
    </location>
</feature>
<reference evidence="4" key="1">
    <citation type="submission" date="2020-05" db="EMBL/GenBank/DDBJ databases">
        <title>WGS assembly of Panicum virgatum.</title>
        <authorList>
            <person name="Lovell J.T."/>
            <person name="Jenkins J."/>
            <person name="Shu S."/>
            <person name="Juenger T.E."/>
            <person name="Schmutz J."/>
        </authorList>
    </citation>
    <scope>NUCLEOTIDE SEQUENCE</scope>
    <source>
        <strain evidence="4">AP13</strain>
    </source>
</reference>
<dbReference type="PANTHER" id="PTHR24177">
    <property type="entry name" value="CASKIN"/>
    <property type="match status" value="1"/>
</dbReference>
<sequence>MQCLPRRYLLTSKELYHAATNGKCHMATAVQTGHAVAPTGTTITPGAGNDEIEDSNAHGNNNSSNSMVTGLGGGSGKGQDSMDDSSRRFLLVDRTDDDFDFLWKLRKYLVLLGILAVGVTYNSGLTPPGGFWNKNKDGHKAGDPVLHVEFSQRALKSSVYTWVLVIIVFAYVLIHILVSTRFVPETFKTTMKAMVNQTLSKLGICDVETSSHQEKRNLEEAHKFILMLVTFAASVTYQAGLSPPGGFWAENDHISVHRPATPVLRSHYLRRYNIFVSCNSTSFVASLVTMILLLSPELSRHGIRTKAVLVCVVADLLCLIGAYAAGCCRDVATSFFVMFNIVIVLICIGFLVGIFVYKPVADWLENIEAHIMRCMGVLSRALSLKSRSNRSINSKPESSHGNHQKESIHVSVVPAEDSACEPELQTAGNQQVSNATEVESSGEYPPEDNQKIENTESLSNSQNPSDNSSQSINSKDPVSNPECELTDCKLVATTTESLSSTEHPSSSCQQRDGMFADIQIVSGTELKRPLIRGDLNVIQISVPGG</sequence>
<organism evidence="4 5">
    <name type="scientific">Panicum virgatum</name>
    <name type="common">Blackwell switchgrass</name>
    <dbReference type="NCBI Taxonomy" id="38727"/>
    <lineage>
        <taxon>Eukaryota</taxon>
        <taxon>Viridiplantae</taxon>
        <taxon>Streptophyta</taxon>
        <taxon>Embryophyta</taxon>
        <taxon>Tracheophyta</taxon>
        <taxon>Spermatophyta</taxon>
        <taxon>Magnoliopsida</taxon>
        <taxon>Liliopsida</taxon>
        <taxon>Poales</taxon>
        <taxon>Poaceae</taxon>
        <taxon>PACMAD clade</taxon>
        <taxon>Panicoideae</taxon>
        <taxon>Panicodae</taxon>
        <taxon>Paniceae</taxon>
        <taxon>Panicinae</taxon>
        <taxon>Panicum</taxon>
        <taxon>Panicum sect. Hiantes</taxon>
    </lineage>
</organism>
<accession>A0A8T0THE6</accession>
<evidence type="ECO:0000256" key="2">
    <source>
        <dbReference type="SAM" id="Phobius"/>
    </source>
</evidence>
<keyword evidence="2" id="KW-0472">Membrane</keyword>
<dbReference type="Proteomes" id="UP000823388">
    <property type="component" value="Chromosome 4K"/>
</dbReference>
<evidence type="ECO:0000313" key="5">
    <source>
        <dbReference type="Proteomes" id="UP000823388"/>
    </source>
</evidence>
<keyword evidence="2" id="KW-0812">Transmembrane</keyword>
<keyword evidence="5" id="KW-1185">Reference proteome</keyword>
<protein>
    <recommendedName>
        <fullName evidence="3">PGG domain-containing protein</fullName>
    </recommendedName>
</protein>
<dbReference type="Pfam" id="PF13962">
    <property type="entry name" value="PGG"/>
    <property type="match status" value="2"/>
</dbReference>
<dbReference type="AlphaFoldDB" id="A0A8T0THE6"/>
<name>A0A8T0THE6_PANVG</name>
<gene>
    <name evidence="4" type="ORF">PVAP13_4KG132600</name>
</gene>
<feature type="compositionally biased region" description="Low complexity" evidence="1">
    <location>
        <begin position="37"/>
        <end position="48"/>
    </location>
</feature>
<proteinExistence type="predicted"/>
<dbReference type="GO" id="GO:0016020">
    <property type="term" value="C:membrane"/>
    <property type="evidence" value="ECO:0007669"/>
    <property type="project" value="TreeGrafter"/>
</dbReference>
<feature type="transmembrane region" description="Helical" evidence="2">
    <location>
        <begin position="331"/>
        <end position="357"/>
    </location>
</feature>
<feature type="transmembrane region" description="Helical" evidence="2">
    <location>
        <begin position="108"/>
        <end position="125"/>
    </location>
</feature>
<feature type="transmembrane region" description="Helical" evidence="2">
    <location>
        <begin position="159"/>
        <end position="178"/>
    </location>
</feature>
<keyword evidence="2" id="KW-1133">Transmembrane helix</keyword>
<feature type="region of interest" description="Disordered" evidence="1">
    <location>
        <begin position="37"/>
        <end position="80"/>
    </location>
</feature>
<evidence type="ECO:0000313" key="4">
    <source>
        <dbReference type="EMBL" id="KAG2611261.1"/>
    </source>
</evidence>
<comment type="caution">
    <text evidence="4">The sequence shown here is derived from an EMBL/GenBank/DDBJ whole genome shotgun (WGS) entry which is preliminary data.</text>
</comment>